<evidence type="ECO:0000313" key="10">
    <source>
        <dbReference type="Proteomes" id="UP001259340"/>
    </source>
</evidence>
<sequence length="357" mass="39140">MRVLITGAAGQLAQALLSIVEVAANARLNTCSSSQRLLLDMLPEITECIAVDDSVKGFVKEQLDICCSESIQNAFDEFAPDVVINCAAYNAVDNAELEPVKAIAINEQGPKLLALACKARNLKLVHISTDFVFDGALSTAYTEQDLASPLSVYGQSKLNGERAIAEILGSDAMIIRTSWLYSCWGTNFVTTMQRLLATKERLAVIDDQTGSPTWCEALAVVIFKLIKQKSESEGSAASKMPATARRNDVASHLPNSAELYHYAAAESCTWFELTKQIKRQMYVIDSDNCASFTCELEPITSETWQSWHQARLATRPVQSALCAVKVNSQLMVSEHSMLAAPWQQQLQAMLQYQASLS</sequence>
<evidence type="ECO:0000256" key="2">
    <source>
        <dbReference type="ARBA" id="ARBA00010944"/>
    </source>
</evidence>
<proteinExistence type="inferred from homology"/>
<comment type="similarity">
    <text evidence="2 6">Belongs to the dTDP-4-dehydrorhamnose reductase family.</text>
</comment>
<dbReference type="CDD" id="cd05254">
    <property type="entry name" value="dTDP_HR_like_SDR_e"/>
    <property type="match status" value="1"/>
</dbReference>
<evidence type="ECO:0000313" key="9">
    <source>
        <dbReference type="EMBL" id="MDW4822476.1"/>
    </source>
</evidence>
<evidence type="ECO:0000313" key="8">
    <source>
        <dbReference type="EMBL" id="MDR8524394.1"/>
    </source>
</evidence>
<dbReference type="SUPFAM" id="SSF51735">
    <property type="entry name" value="NAD(P)-binding Rossmann-fold domains"/>
    <property type="match status" value="1"/>
</dbReference>
<comment type="function">
    <text evidence="6">Catalyzes the reduction of dTDP-6-deoxy-L-lyxo-4-hexulose to yield dTDP-L-rhamnose.</text>
</comment>
<evidence type="ECO:0000256" key="1">
    <source>
        <dbReference type="ARBA" id="ARBA00004781"/>
    </source>
</evidence>
<keyword evidence="6" id="KW-0521">NADP</keyword>
<evidence type="ECO:0000256" key="3">
    <source>
        <dbReference type="ARBA" id="ARBA00012929"/>
    </source>
</evidence>
<dbReference type="Pfam" id="PF04321">
    <property type="entry name" value="RmlD_sub_bind"/>
    <property type="match status" value="1"/>
</dbReference>
<dbReference type="EC" id="1.1.1.133" evidence="3 6"/>
<dbReference type="Gene3D" id="3.40.50.720">
    <property type="entry name" value="NAD(P)-binding Rossmann-like Domain"/>
    <property type="match status" value="1"/>
</dbReference>
<dbReference type="InterPro" id="IPR029903">
    <property type="entry name" value="RmlD-like-bd"/>
</dbReference>
<evidence type="ECO:0000256" key="6">
    <source>
        <dbReference type="RuleBase" id="RU364082"/>
    </source>
</evidence>
<protein>
    <recommendedName>
        <fullName evidence="4 6">dTDP-4-dehydrorhamnose reductase</fullName>
        <ecNumber evidence="3 6">1.1.1.133</ecNumber>
    </recommendedName>
</protein>
<dbReference type="Proteomes" id="UP001271263">
    <property type="component" value="Unassembled WGS sequence"/>
</dbReference>
<dbReference type="EMBL" id="JAPMLE010000001">
    <property type="protein sequence ID" value="MDR8524394.1"/>
    <property type="molecule type" value="Genomic_DNA"/>
</dbReference>
<feature type="domain" description="RmlD-like substrate binding" evidence="7">
    <location>
        <begin position="1"/>
        <end position="351"/>
    </location>
</feature>
<dbReference type="AlphaFoldDB" id="A0AAW8NR31"/>
<dbReference type="InterPro" id="IPR005913">
    <property type="entry name" value="dTDP_dehydrorham_reduct"/>
</dbReference>
<dbReference type="PANTHER" id="PTHR10491:SF4">
    <property type="entry name" value="METHIONINE ADENOSYLTRANSFERASE 2 SUBUNIT BETA"/>
    <property type="match status" value="1"/>
</dbReference>
<dbReference type="EMBL" id="JAPMLD010000001">
    <property type="protein sequence ID" value="MDW4822476.1"/>
    <property type="molecule type" value="Genomic_DNA"/>
</dbReference>
<dbReference type="GO" id="GO:0005829">
    <property type="term" value="C:cytosol"/>
    <property type="evidence" value="ECO:0007669"/>
    <property type="project" value="TreeGrafter"/>
</dbReference>
<organism evidence="8 10">
    <name type="scientific">Shewanella fidelis</name>
    <dbReference type="NCBI Taxonomy" id="173509"/>
    <lineage>
        <taxon>Bacteria</taxon>
        <taxon>Pseudomonadati</taxon>
        <taxon>Pseudomonadota</taxon>
        <taxon>Gammaproteobacteria</taxon>
        <taxon>Alteromonadales</taxon>
        <taxon>Shewanellaceae</taxon>
        <taxon>Shewanella</taxon>
    </lineage>
</organism>
<reference evidence="8" key="2">
    <citation type="submission" date="2022-11" db="EMBL/GenBank/DDBJ databases">
        <title>Prophages regulate Shewanella fidelis motility and biofilm formation: implications for gut colonization dynamics in Ciona robusta.</title>
        <authorList>
            <person name="Natarajan O."/>
            <person name="Gibboney S.L."/>
            <person name="Young M.N."/>
            <person name="Lim S.J."/>
            <person name="Pluta N."/>
            <person name="Atkinson C.G.F."/>
            <person name="Leigh B.A."/>
            <person name="Liberti A."/>
            <person name="Kees E."/>
            <person name="Breitbart M."/>
            <person name="Gralnick J."/>
            <person name="Dishaw L.J."/>
        </authorList>
    </citation>
    <scope>NUCLEOTIDE SEQUENCE</scope>
    <source>
        <strain evidence="8">3313</strain>
    </source>
</reference>
<comment type="caution">
    <text evidence="8">The sequence shown here is derived from an EMBL/GenBank/DDBJ whole genome shotgun (WGS) entry which is preliminary data.</text>
</comment>
<dbReference type="PANTHER" id="PTHR10491">
    <property type="entry name" value="DTDP-4-DEHYDRORHAMNOSE REDUCTASE"/>
    <property type="match status" value="1"/>
</dbReference>
<accession>A0AAW8NR31</accession>
<evidence type="ECO:0000259" key="7">
    <source>
        <dbReference type="Pfam" id="PF04321"/>
    </source>
</evidence>
<keyword evidence="6 8" id="KW-0560">Oxidoreductase</keyword>
<comment type="cofactor">
    <cofactor evidence="6">
        <name>Mg(2+)</name>
        <dbReference type="ChEBI" id="CHEBI:18420"/>
    </cofactor>
    <text evidence="6">Binds 1 Mg(2+) ion per monomer.</text>
</comment>
<gene>
    <name evidence="8" type="primary">rfbD</name>
    <name evidence="8" type="ORF">OS133_12240</name>
    <name evidence="9" type="ORF">OS134_00100</name>
</gene>
<dbReference type="GO" id="GO:0008831">
    <property type="term" value="F:dTDP-4-dehydrorhamnose reductase activity"/>
    <property type="evidence" value="ECO:0007669"/>
    <property type="project" value="UniProtKB-EC"/>
</dbReference>
<keyword evidence="11" id="KW-1185">Reference proteome</keyword>
<reference evidence="9 11" key="1">
    <citation type="journal article" date="2022" name="bioRxiv">
        <title>Prophages regulate Shewanella fidelis 3313 motility and biofilm formation: implications for gut colonization dynamics in Ciona robusta.</title>
        <authorList>
            <person name="Natarajan O."/>
            <person name="Gibboney S.L."/>
            <person name="Young M.N."/>
            <person name="Lim S.J."/>
            <person name="Pluta N."/>
            <person name="Atkinson C.G."/>
            <person name="Leigh B.A."/>
            <person name="Liberti A."/>
            <person name="Kees E.D."/>
            <person name="Breitbart M."/>
            <person name="Gralnick J.A."/>
            <person name="Dishaw L.J."/>
        </authorList>
    </citation>
    <scope>NUCLEOTIDE SEQUENCE [LARGE SCALE GENOMIC DNA]</scope>
    <source>
        <strain evidence="9 11">JG4066</strain>
    </source>
</reference>
<evidence type="ECO:0000256" key="4">
    <source>
        <dbReference type="ARBA" id="ARBA00017099"/>
    </source>
</evidence>
<dbReference type="GO" id="GO:0019305">
    <property type="term" value="P:dTDP-rhamnose biosynthetic process"/>
    <property type="evidence" value="ECO:0007669"/>
    <property type="project" value="TreeGrafter"/>
</dbReference>
<dbReference type="NCBIfam" id="TIGR01214">
    <property type="entry name" value="rmlD"/>
    <property type="match status" value="1"/>
</dbReference>
<comment type="pathway">
    <text evidence="1 6">Carbohydrate biosynthesis; dTDP-L-rhamnose biosynthesis.</text>
</comment>
<dbReference type="InterPro" id="IPR036291">
    <property type="entry name" value="NAD(P)-bd_dom_sf"/>
</dbReference>
<evidence type="ECO:0000256" key="5">
    <source>
        <dbReference type="ARBA" id="ARBA00048200"/>
    </source>
</evidence>
<dbReference type="RefSeq" id="WP_310655003.1">
    <property type="nucleotide sequence ID" value="NZ_JAPMLA010000008.1"/>
</dbReference>
<dbReference type="Proteomes" id="UP001259340">
    <property type="component" value="Unassembled WGS sequence"/>
</dbReference>
<evidence type="ECO:0000313" key="11">
    <source>
        <dbReference type="Proteomes" id="UP001271263"/>
    </source>
</evidence>
<comment type="catalytic activity">
    <reaction evidence="5 6">
        <text>dTDP-beta-L-rhamnose + NADP(+) = dTDP-4-dehydro-beta-L-rhamnose + NADPH + H(+)</text>
        <dbReference type="Rhea" id="RHEA:21796"/>
        <dbReference type="ChEBI" id="CHEBI:15378"/>
        <dbReference type="ChEBI" id="CHEBI:57510"/>
        <dbReference type="ChEBI" id="CHEBI:57783"/>
        <dbReference type="ChEBI" id="CHEBI:58349"/>
        <dbReference type="ChEBI" id="CHEBI:62830"/>
        <dbReference type="EC" id="1.1.1.133"/>
    </reaction>
</comment>
<name>A0AAW8NR31_9GAMM</name>
<dbReference type="Gene3D" id="3.90.25.10">
    <property type="entry name" value="UDP-galactose 4-epimerase, domain 1"/>
    <property type="match status" value="1"/>
</dbReference>